<dbReference type="InterPro" id="IPR043128">
    <property type="entry name" value="Rev_trsase/Diguanyl_cyclase"/>
</dbReference>
<dbReference type="PROSITE" id="PS50887">
    <property type="entry name" value="GGDEF"/>
    <property type="match status" value="2"/>
</dbReference>
<dbReference type="Pfam" id="PF00563">
    <property type="entry name" value="EAL"/>
    <property type="match status" value="1"/>
</dbReference>
<dbReference type="SUPFAM" id="SSF55073">
    <property type="entry name" value="Nucleotide cyclase"/>
    <property type="match status" value="2"/>
</dbReference>
<name>A0A1M5N0M2_9FIRM</name>
<proteinExistence type="predicted"/>
<reference evidence="4" key="1">
    <citation type="submission" date="2016-11" db="EMBL/GenBank/DDBJ databases">
        <authorList>
            <person name="Varghese N."/>
            <person name="Submissions S."/>
        </authorList>
    </citation>
    <scope>NUCLEOTIDE SEQUENCE [LARGE SCALE GENOMIC DNA]</scope>
    <source>
        <strain evidence="4">DSM 2635</strain>
    </source>
</reference>
<dbReference type="EMBL" id="FQWX01000008">
    <property type="protein sequence ID" value="SHG82719.1"/>
    <property type="molecule type" value="Genomic_DNA"/>
</dbReference>
<feature type="domain" description="EAL" evidence="1">
    <location>
        <begin position="663"/>
        <end position="915"/>
    </location>
</feature>
<dbReference type="GO" id="GO:0071111">
    <property type="term" value="F:cyclic-guanylate-specific phosphodiesterase activity"/>
    <property type="evidence" value="ECO:0007669"/>
    <property type="project" value="InterPro"/>
</dbReference>
<sequence>MNAYIADITYIKNENERLRAIVDTMSCSVSIDSLTGLYNKDFTKKNIEEYLLGEGRNKRHCFMITDIDDFKDINDNLGHMVGDFVLAETGCKVKSLIRRDDIIGRVGGDGFVVFIKDIKNKDIIYDKANEICKAFRETCINGDDNYKISCSIGISIYPSDGTTYDELFKKADLALNNVKYNGKDCFQIHNNYMERLEQVANSVENPNVDKRIVSIVVNNFLKSESIKDGINKALEIIGNYYGVSRTYIFENSDDGKYCRNTYEWCADGINPQIDNLQKIDVVSTYTYDDYFDEDGILHFRDIEILKNYSPELYEILNKQGIKAILQCKINEEFKGFIGFDDCERKRFWEISDIRSLMMLSKIITGYIVKLRKSEKLKKENLLTRAIVDSQGLWAYVVNPKTYKLQYISPRIKQSLPGVEVGMTCYEYIGGNSILCKICPIAELSGDTKMYTRDIYDIKSYTWVNVRASRFEWIEGEESVLICCSDITKYVETVTYTDMLTRISTLSRFQIEAEKILKFRKSNKYALVYCDFDRFKNINDELGYEVGNRILIGFGKILVDEVGDNELACRASEDKFILLLKYEEIEEIKLRLAYIAEKVEDMRKDKFISCKLAITSGVYVIQPEDKDLSIIMDRANIARKTRKGVHENTCVIYDNRIHQKIKKENKIENRMFYAVNNKEFLVYLQPKVDIKTRKFVGAEALVRWKLSDGTIMPPVDFIPVLERNGFIVNLDFYVYEEVFSTIRRWIDEKKQVIPISVNVSRVHLKDSRFTERLFGLVNKYKIPTNLIELELTESVFLEDTDNLMRVMNELKSKGFILSIDDFGSGYSSLNLLKDLPVDTLKLDKEFFKNGDIDINVKIIVSYVIKMAKSLGLVVLFEGIETESQAKFLIDNDCDLAQGYLFAKPMPIDDFEKRVFK</sequence>
<dbReference type="CDD" id="cd01949">
    <property type="entry name" value="GGDEF"/>
    <property type="match status" value="2"/>
</dbReference>
<evidence type="ECO:0000313" key="3">
    <source>
        <dbReference type="EMBL" id="SHG82719.1"/>
    </source>
</evidence>
<evidence type="ECO:0000259" key="2">
    <source>
        <dbReference type="PROSITE" id="PS50887"/>
    </source>
</evidence>
<dbReference type="Proteomes" id="UP000243255">
    <property type="component" value="Unassembled WGS sequence"/>
</dbReference>
<dbReference type="CDD" id="cd01948">
    <property type="entry name" value="EAL"/>
    <property type="match status" value="1"/>
</dbReference>
<protein>
    <submittedName>
        <fullName evidence="3">Diguanylate cyclase (GGDEF) domain-containing protein</fullName>
    </submittedName>
</protein>
<dbReference type="InterPro" id="IPR001633">
    <property type="entry name" value="EAL_dom"/>
</dbReference>
<dbReference type="OrthoDB" id="1757987at2"/>
<organism evidence="3 4">
    <name type="scientific">Asaccharospora irregularis DSM 2635</name>
    <dbReference type="NCBI Taxonomy" id="1121321"/>
    <lineage>
        <taxon>Bacteria</taxon>
        <taxon>Bacillati</taxon>
        <taxon>Bacillota</taxon>
        <taxon>Clostridia</taxon>
        <taxon>Peptostreptococcales</taxon>
        <taxon>Peptostreptococcaceae</taxon>
        <taxon>Asaccharospora</taxon>
    </lineage>
</organism>
<accession>A0A1M5N0M2</accession>
<keyword evidence="4" id="KW-1185">Reference proteome</keyword>
<dbReference type="SUPFAM" id="SSF141868">
    <property type="entry name" value="EAL domain-like"/>
    <property type="match status" value="1"/>
</dbReference>
<dbReference type="Pfam" id="PF00990">
    <property type="entry name" value="GGDEF"/>
    <property type="match status" value="2"/>
</dbReference>
<dbReference type="STRING" id="1121321.SAMN04488530_10880"/>
<dbReference type="InterPro" id="IPR029016">
    <property type="entry name" value="GAF-like_dom_sf"/>
</dbReference>
<dbReference type="SUPFAM" id="SSF55781">
    <property type="entry name" value="GAF domain-like"/>
    <property type="match status" value="1"/>
</dbReference>
<dbReference type="PANTHER" id="PTHR33121">
    <property type="entry name" value="CYCLIC DI-GMP PHOSPHODIESTERASE PDEF"/>
    <property type="match status" value="1"/>
</dbReference>
<feature type="domain" description="GGDEF" evidence="2">
    <location>
        <begin position="58"/>
        <end position="191"/>
    </location>
</feature>
<dbReference type="NCBIfam" id="TIGR00254">
    <property type="entry name" value="GGDEF"/>
    <property type="match status" value="2"/>
</dbReference>
<evidence type="ECO:0000313" key="4">
    <source>
        <dbReference type="Proteomes" id="UP000243255"/>
    </source>
</evidence>
<dbReference type="PANTHER" id="PTHR33121:SF70">
    <property type="entry name" value="SIGNALING PROTEIN YKOW"/>
    <property type="match status" value="1"/>
</dbReference>
<dbReference type="InterPro" id="IPR029787">
    <property type="entry name" value="Nucleotide_cyclase"/>
</dbReference>
<dbReference type="Gene3D" id="3.30.70.270">
    <property type="match status" value="2"/>
</dbReference>
<dbReference type="RefSeq" id="WP_073125055.1">
    <property type="nucleotide sequence ID" value="NZ_BAABCH010000002.1"/>
</dbReference>
<dbReference type="PROSITE" id="PS50883">
    <property type="entry name" value="EAL"/>
    <property type="match status" value="1"/>
</dbReference>
<dbReference type="InterPro" id="IPR035919">
    <property type="entry name" value="EAL_sf"/>
</dbReference>
<evidence type="ECO:0000259" key="1">
    <source>
        <dbReference type="PROSITE" id="PS50883"/>
    </source>
</evidence>
<dbReference type="SMART" id="SM00052">
    <property type="entry name" value="EAL"/>
    <property type="match status" value="1"/>
</dbReference>
<feature type="domain" description="GGDEF" evidence="2">
    <location>
        <begin position="522"/>
        <end position="654"/>
    </location>
</feature>
<dbReference type="InterPro" id="IPR000160">
    <property type="entry name" value="GGDEF_dom"/>
</dbReference>
<dbReference type="Gene3D" id="3.30.450.40">
    <property type="match status" value="1"/>
</dbReference>
<gene>
    <name evidence="3" type="ORF">SAMN04488530_10880</name>
</gene>
<dbReference type="SMART" id="SM00267">
    <property type="entry name" value="GGDEF"/>
    <property type="match status" value="2"/>
</dbReference>
<dbReference type="AlphaFoldDB" id="A0A1M5N0M2"/>
<dbReference type="Gene3D" id="3.20.20.450">
    <property type="entry name" value="EAL domain"/>
    <property type="match status" value="1"/>
</dbReference>
<dbReference type="InterPro" id="IPR050706">
    <property type="entry name" value="Cyclic-di-GMP_PDE-like"/>
</dbReference>